<feature type="region of interest" description="Disordered" evidence="5">
    <location>
        <begin position="645"/>
        <end position="716"/>
    </location>
</feature>
<dbReference type="AlphaFoldDB" id="A0A3S3QWA3"/>
<dbReference type="EMBL" id="QPKB01000008">
    <property type="protein sequence ID" value="RWR90700.1"/>
    <property type="molecule type" value="Genomic_DNA"/>
</dbReference>
<name>A0A3S3QWA3_9MAGN</name>
<comment type="similarity">
    <text evidence="2">Belongs to the ESF1 family.</text>
</comment>
<evidence type="ECO:0000256" key="3">
    <source>
        <dbReference type="ARBA" id="ARBA00023054"/>
    </source>
</evidence>
<evidence type="ECO:0000256" key="1">
    <source>
        <dbReference type="ARBA" id="ARBA00004604"/>
    </source>
</evidence>
<feature type="compositionally biased region" description="Basic and acidic residues" evidence="5">
    <location>
        <begin position="1"/>
        <end position="10"/>
    </location>
</feature>
<dbReference type="Proteomes" id="UP000283530">
    <property type="component" value="Unassembled WGS sequence"/>
</dbReference>
<feature type="domain" description="ESF1 RRM" evidence="7">
    <location>
        <begin position="202"/>
        <end position="345"/>
    </location>
</feature>
<reference evidence="8 9" key="1">
    <citation type="journal article" date="2019" name="Nat. Plants">
        <title>Stout camphor tree genome fills gaps in understanding of flowering plant genome evolution.</title>
        <authorList>
            <person name="Chaw S.M."/>
            <person name="Liu Y.C."/>
            <person name="Wu Y.W."/>
            <person name="Wang H.Y."/>
            <person name="Lin C.I."/>
            <person name="Wu C.S."/>
            <person name="Ke H.M."/>
            <person name="Chang L.Y."/>
            <person name="Hsu C.Y."/>
            <person name="Yang H.T."/>
            <person name="Sudianto E."/>
            <person name="Hsu M.H."/>
            <person name="Wu K.P."/>
            <person name="Wang L.N."/>
            <person name="Leebens-Mack J.H."/>
            <person name="Tsai I.J."/>
        </authorList>
    </citation>
    <scope>NUCLEOTIDE SEQUENCE [LARGE SCALE GENOMIC DNA]</scope>
    <source>
        <strain evidence="9">cv. Chaw 1501</strain>
        <tissue evidence="8">Young leaves</tissue>
    </source>
</reference>
<feature type="region of interest" description="Disordered" evidence="5">
    <location>
        <begin position="400"/>
        <end position="428"/>
    </location>
</feature>
<evidence type="ECO:0000259" key="6">
    <source>
        <dbReference type="Pfam" id="PF08159"/>
    </source>
</evidence>
<organism evidence="8 9">
    <name type="scientific">Cinnamomum micranthum f. kanehirae</name>
    <dbReference type="NCBI Taxonomy" id="337451"/>
    <lineage>
        <taxon>Eukaryota</taxon>
        <taxon>Viridiplantae</taxon>
        <taxon>Streptophyta</taxon>
        <taxon>Embryophyta</taxon>
        <taxon>Tracheophyta</taxon>
        <taxon>Spermatophyta</taxon>
        <taxon>Magnoliopsida</taxon>
        <taxon>Magnoliidae</taxon>
        <taxon>Laurales</taxon>
        <taxon>Lauraceae</taxon>
        <taxon>Cinnamomum</taxon>
    </lineage>
</organism>
<dbReference type="InterPro" id="IPR056750">
    <property type="entry name" value="RRM_ESF1"/>
</dbReference>
<feature type="compositionally biased region" description="Basic and acidic residues" evidence="5">
    <location>
        <begin position="655"/>
        <end position="680"/>
    </location>
</feature>
<feature type="region of interest" description="Disordered" evidence="5">
    <location>
        <begin position="486"/>
        <end position="617"/>
    </location>
</feature>
<proteinExistence type="inferred from homology"/>
<keyword evidence="9" id="KW-1185">Reference proteome</keyword>
<feature type="compositionally biased region" description="Basic residues" evidence="5">
    <location>
        <begin position="486"/>
        <end position="497"/>
    </location>
</feature>
<accession>A0A3S3QWA3</accession>
<feature type="compositionally biased region" description="Basic and acidic residues" evidence="5">
    <location>
        <begin position="24"/>
        <end position="37"/>
    </location>
</feature>
<evidence type="ECO:0000256" key="5">
    <source>
        <dbReference type="SAM" id="MobiDB-lite"/>
    </source>
</evidence>
<feature type="region of interest" description="Disordered" evidence="5">
    <location>
        <begin position="255"/>
        <end position="278"/>
    </location>
</feature>
<dbReference type="GO" id="GO:0003723">
    <property type="term" value="F:RNA binding"/>
    <property type="evidence" value="ECO:0007669"/>
    <property type="project" value="TreeGrafter"/>
</dbReference>
<evidence type="ECO:0000256" key="4">
    <source>
        <dbReference type="ARBA" id="ARBA00023242"/>
    </source>
</evidence>
<feature type="compositionally biased region" description="Acidic residues" evidence="5">
    <location>
        <begin position="174"/>
        <end position="188"/>
    </location>
</feature>
<feature type="compositionally biased region" description="Basic residues" evidence="5">
    <location>
        <begin position="11"/>
        <end position="20"/>
    </location>
</feature>
<evidence type="ECO:0000256" key="2">
    <source>
        <dbReference type="ARBA" id="ARBA00009087"/>
    </source>
</evidence>
<feature type="region of interest" description="Disordered" evidence="5">
    <location>
        <begin position="1"/>
        <end position="195"/>
    </location>
</feature>
<dbReference type="PANTHER" id="PTHR12202:SF0">
    <property type="entry name" value="ESF1 HOMOLOG"/>
    <property type="match status" value="1"/>
</dbReference>
<keyword evidence="4" id="KW-0539">Nucleus</keyword>
<evidence type="ECO:0000313" key="8">
    <source>
        <dbReference type="EMBL" id="RWR90700.1"/>
    </source>
</evidence>
<keyword evidence="3" id="KW-0175">Coiled coil</keyword>
<comment type="caution">
    <text evidence="8">The sequence shown here is derived from an EMBL/GenBank/DDBJ whole genome shotgun (WGS) entry which is preliminary data.</text>
</comment>
<dbReference type="Pfam" id="PF25121">
    <property type="entry name" value="RRM_ESF1"/>
    <property type="match status" value="1"/>
</dbReference>
<dbReference type="STRING" id="337451.A0A3S3QWA3"/>
<feature type="compositionally biased region" description="Basic residues" evidence="5">
    <location>
        <begin position="706"/>
        <end position="716"/>
    </location>
</feature>
<feature type="compositionally biased region" description="Acidic residues" evidence="5">
    <location>
        <begin position="502"/>
        <end position="511"/>
    </location>
</feature>
<protein>
    <submittedName>
        <fullName evidence="8">Pre-rRNA-processing protein ESF1</fullName>
    </submittedName>
</protein>
<sequence>MARKEEERKQQQQKKKKSKMKNTNNKEEKEISDDKKKNNTRTIENNEDIITDTRFASVHWDPRFKRAPKNHSKVSLDSRFNKILTDKNFSSSSAPLDKRGKRRKPKPQSHLLHYYHQEPEPEPEDEEQEQARMKSDVDGRGEIEGGGVLESDSSESEQEDEDDEAESEATTSTSDDDESDEVYSEEDVPLEKEDIPVIERETHRLAVVNMDWHYIKAVDLYVAFGSDLPKGGQILSVAVYPTEFGLKRMEEESVRGPTALFDSDKEHSEDDDDDDDEIDDEKLRAYEMSKLSYYYAVVECDSSATADYLYQTFNEVEFERTSNKFDLRFIPDSMEFKHPPRDVATEAPANYQPVDFSTRALQHTKIHLSWDDDEPNRKKIMKRKFKPNQLDELELKEFLASDDGESDDDDENDDVEASPKNSSQMPNKRDIYRALLQSGDGSDANDDGDKDMEVTFNTGLEDISKRFLEKQDKKSETVWEAYLRKRSEKRKERKRASKLSSSDDDDSDYDQEAAAQPDDFFLEESLDTDVEDPKKSSKDILKKTKSEKRKTERRYSPEDTEKEQVASKEELELLLTDDKGTEPSLKGYNLKSKNVKGKRGKEVLAEDKLPTFDHDDPRFAPILKSHLFALDPTDPQFKRSATYLRQLAQKHQKSRGTDTKEKDKIQPSREEQLLSDDRSSKKQKHSQSNDLPSATDKHELSSLVRSVKRKVGTLHR</sequence>
<feature type="compositionally biased region" description="Acidic residues" evidence="5">
    <location>
        <begin position="152"/>
        <end position="167"/>
    </location>
</feature>
<feature type="compositionally biased region" description="Acidic residues" evidence="5">
    <location>
        <begin position="400"/>
        <end position="416"/>
    </location>
</feature>
<feature type="compositionally biased region" description="Basic and acidic residues" evidence="5">
    <location>
        <begin position="600"/>
        <end position="617"/>
    </location>
</feature>
<dbReference type="GO" id="GO:0005730">
    <property type="term" value="C:nucleolus"/>
    <property type="evidence" value="ECO:0007669"/>
    <property type="project" value="UniProtKB-SubCell"/>
</dbReference>
<feature type="compositionally biased region" description="Acidic residues" evidence="5">
    <location>
        <begin position="269"/>
        <end position="278"/>
    </location>
</feature>
<dbReference type="InterPro" id="IPR039754">
    <property type="entry name" value="Esf1"/>
</dbReference>
<feature type="compositionally biased region" description="Basic and acidic residues" evidence="5">
    <location>
        <begin position="531"/>
        <end position="581"/>
    </location>
</feature>
<gene>
    <name evidence="8" type="ORF">CKAN_01980800</name>
</gene>
<evidence type="ECO:0000259" key="7">
    <source>
        <dbReference type="Pfam" id="PF25121"/>
    </source>
</evidence>
<feature type="compositionally biased region" description="Acidic residues" evidence="5">
    <location>
        <begin position="520"/>
        <end position="530"/>
    </location>
</feature>
<comment type="subcellular location">
    <subcellularLocation>
        <location evidence="1">Nucleus</location>
        <location evidence="1">Nucleolus</location>
    </subcellularLocation>
</comment>
<dbReference type="Pfam" id="PF08159">
    <property type="entry name" value="NUC153"/>
    <property type="match status" value="1"/>
</dbReference>
<dbReference type="GO" id="GO:0006364">
    <property type="term" value="P:rRNA processing"/>
    <property type="evidence" value="ECO:0007669"/>
    <property type="project" value="InterPro"/>
</dbReference>
<dbReference type="InterPro" id="IPR012580">
    <property type="entry name" value="NUC153"/>
</dbReference>
<evidence type="ECO:0000313" key="9">
    <source>
        <dbReference type="Proteomes" id="UP000283530"/>
    </source>
</evidence>
<dbReference type="PANTHER" id="PTHR12202">
    <property type="entry name" value="ESF1 HOMOLOG"/>
    <property type="match status" value="1"/>
</dbReference>
<feature type="domain" description="NUC153" evidence="6">
    <location>
        <begin position="616"/>
        <end position="639"/>
    </location>
</feature>
<feature type="compositionally biased region" description="Basic and acidic residues" evidence="5">
    <location>
        <begin position="129"/>
        <end position="143"/>
    </location>
</feature>
<dbReference type="OrthoDB" id="431825at2759"/>